<gene>
    <name evidence="1" type="ORF">JCM19241_4144</name>
</gene>
<proteinExistence type="predicted"/>
<protein>
    <submittedName>
        <fullName evidence="1">Uncharacterized protein</fullName>
    </submittedName>
</protein>
<dbReference type="Pfam" id="PF12614">
    <property type="entry name" value="RRF_GI"/>
    <property type="match status" value="1"/>
</dbReference>
<dbReference type="EMBL" id="BBSC01000006">
    <property type="protein sequence ID" value="GAM76607.1"/>
    <property type="molecule type" value="Genomic_DNA"/>
</dbReference>
<comment type="caution">
    <text evidence="1">The sequence shown here is derived from an EMBL/GenBank/DDBJ whole genome shotgun (WGS) entry which is preliminary data.</text>
</comment>
<accession>A0A0B8QHQ5</accession>
<reference evidence="1 2" key="1">
    <citation type="submission" date="2015-01" db="EMBL/GenBank/DDBJ databases">
        <title>Vibrio sp. C94 JCM 19241 whole genome shotgun sequence.</title>
        <authorList>
            <person name="Sawabe T."/>
            <person name="Meirelles P."/>
            <person name="Feng G."/>
            <person name="Sayaka M."/>
            <person name="Hattori M."/>
            <person name="Ohkuma M."/>
        </authorList>
    </citation>
    <scope>NUCLEOTIDE SEQUENCE [LARGE SCALE GENOMIC DNA]</scope>
    <source>
        <strain evidence="2">JCM 19241</strain>
    </source>
</reference>
<sequence length="83" mass="9280">MGTARDVAGCECVYTGGARLRLVKETYFLSKVTPVLRATKTETPQEMLMRLLKDQPDLTVAELVDATGCELTEVRRARIESEF</sequence>
<reference evidence="1 2" key="2">
    <citation type="submission" date="2015-01" db="EMBL/GenBank/DDBJ databases">
        <authorList>
            <consortium name="NBRP consortium"/>
            <person name="Sawabe T."/>
            <person name="Meirelles P."/>
            <person name="Feng G."/>
            <person name="Sayaka M."/>
            <person name="Hattori M."/>
            <person name="Ohkuma M."/>
        </authorList>
    </citation>
    <scope>NUCLEOTIDE SEQUENCE [LARGE SCALE GENOMIC DNA]</scope>
    <source>
        <strain evidence="2">JCM 19241</strain>
    </source>
</reference>
<organism evidence="1 2">
    <name type="scientific">Vibrio ishigakensis</name>
    <dbReference type="NCBI Taxonomy" id="1481914"/>
    <lineage>
        <taxon>Bacteria</taxon>
        <taxon>Pseudomonadati</taxon>
        <taxon>Pseudomonadota</taxon>
        <taxon>Gammaproteobacteria</taxon>
        <taxon>Vibrionales</taxon>
        <taxon>Vibrionaceae</taxon>
        <taxon>Vibrio</taxon>
    </lineage>
</organism>
<dbReference type="InterPro" id="IPR022253">
    <property type="entry name" value="Ribosome_recyc_fac_bac"/>
</dbReference>
<dbReference type="Proteomes" id="UP000031666">
    <property type="component" value="Unassembled WGS sequence"/>
</dbReference>
<evidence type="ECO:0000313" key="2">
    <source>
        <dbReference type="Proteomes" id="UP000031666"/>
    </source>
</evidence>
<evidence type="ECO:0000313" key="1">
    <source>
        <dbReference type="EMBL" id="GAM76607.1"/>
    </source>
</evidence>
<name>A0A0B8QHQ5_9VIBR</name>
<dbReference type="AlphaFoldDB" id="A0A0B8QHQ5"/>